<dbReference type="GO" id="GO:0030288">
    <property type="term" value="C:outer membrane-bounded periplasmic space"/>
    <property type="evidence" value="ECO:0007669"/>
    <property type="project" value="TreeGrafter"/>
</dbReference>
<dbReference type="PANTHER" id="PTHR30404:SF0">
    <property type="entry name" value="N-ACETYLMURAMOYL-L-ALANINE AMIDASE AMIC"/>
    <property type="match status" value="1"/>
</dbReference>
<dbReference type="GO" id="GO:0008745">
    <property type="term" value="F:N-acetylmuramoyl-L-alanine amidase activity"/>
    <property type="evidence" value="ECO:0007669"/>
    <property type="project" value="UniProtKB-EC"/>
</dbReference>
<dbReference type="InterPro" id="IPR002508">
    <property type="entry name" value="MurNAc-LAA_cat"/>
</dbReference>
<dbReference type="FunFam" id="3.40.630.40:FF:000005">
    <property type="entry name" value="N-acetylmuramoyl-L-alanine amidase (AmiA)"/>
    <property type="match status" value="1"/>
</dbReference>
<dbReference type="eggNOG" id="COG0860">
    <property type="taxonomic scope" value="Bacteria"/>
</dbReference>
<evidence type="ECO:0000313" key="7">
    <source>
        <dbReference type="Proteomes" id="UP000000422"/>
    </source>
</evidence>
<organism evidence="7">
    <name type="scientific">Wolinella succinogenes (strain ATCC 29543 / DSM 1740 / CCUG 13145 / JCM 31913 / LMG 7466 / NCTC 11488 / FDC 602W)</name>
    <name type="common">Vibrio succinogenes</name>
    <dbReference type="NCBI Taxonomy" id="273121"/>
    <lineage>
        <taxon>Bacteria</taxon>
        <taxon>Pseudomonadati</taxon>
        <taxon>Campylobacterota</taxon>
        <taxon>Epsilonproteobacteria</taxon>
        <taxon>Campylobacterales</taxon>
        <taxon>Helicobacteraceae</taxon>
        <taxon>Wolinella</taxon>
    </lineage>
</organism>
<gene>
    <name evidence="6" type="primary">AMIA</name>
    <name evidence="6" type="ordered locus">WS0243</name>
</gene>
<evidence type="ECO:0000256" key="4">
    <source>
        <dbReference type="SAM" id="MobiDB-lite"/>
    </source>
</evidence>
<dbReference type="Proteomes" id="UP000000422">
    <property type="component" value="Chromosome"/>
</dbReference>
<dbReference type="CDD" id="cd02696">
    <property type="entry name" value="MurNAc-LAA"/>
    <property type="match status" value="1"/>
</dbReference>
<dbReference type="EC" id="3.5.1.28" evidence="2"/>
<dbReference type="SUPFAM" id="SSF53187">
    <property type="entry name" value="Zn-dependent exopeptidases"/>
    <property type="match status" value="1"/>
</dbReference>
<evidence type="ECO:0000259" key="5">
    <source>
        <dbReference type="SMART" id="SM00646"/>
    </source>
</evidence>
<dbReference type="KEGG" id="wsu:WS0243"/>
<dbReference type="RefSeq" id="WP_011138199.1">
    <property type="nucleotide sequence ID" value="NC_005090.1"/>
</dbReference>
<evidence type="ECO:0000256" key="1">
    <source>
        <dbReference type="ARBA" id="ARBA00001561"/>
    </source>
</evidence>
<keyword evidence="3" id="KW-0378">Hydrolase</keyword>
<evidence type="ECO:0000256" key="2">
    <source>
        <dbReference type="ARBA" id="ARBA00011901"/>
    </source>
</evidence>
<dbReference type="Gene3D" id="3.40.630.40">
    <property type="entry name" value="Zn-dependent exopeptidases"/>
    <property type="match status" value="1"/>
</dbReference>
<feature type="domain" description="MurNAc-LAA" evidence="5">
    <location>
        <begin position="235"/>
        <end position="390"/>
    </location>
</feature>
<evidence type="ECO:0000313" key="6">
    <source>
        <dbReference type="EMBL" id="CAE09399.1"/>
    </source>
</evidence>
<dbReference type="AlphaFoldDB" id="Q7MAH5"/>
<proteinExistence type="predicted"/>
<dbReference type="SMART" id="SM00646">
    <property type="entry name" value="Ami_3"/>
    <property type="match status" value="1"/>
</dbReference>
<evidence type="ECO:0000256" key="3">
    <source>
        <dbReference type="ARBA" id="ARBA00022801"/>
    </source>
</evidence>
<dbReference type="EMBL" id="BX571657">
    <property type="protein sequence ID" value="CAE09399.1"/>
    <property type="molecule type" value="Genomic_DNA"/>
</dbReference>
<dbReference type="SMR" id="Q7MAH5"/>
<feature type="region of interest" description="Disordered" evidence="4">
    <location>
        <begin position="147"/>
        <end position="180"/>
    </location>
</feature>
<sequence length="397" mass="43411">MNWCRAKIFRLLLGGLLFLGSSLLAEVPKIIDLSTPSASHLKIRFDRPIASSLFRNFQINDKNGFRDVYDASAILGVGIPKNLSLGEGVKLRIAQNEATKVRIVLDSPSEIKSQLRIEGDEALISLEGAGSNISVLSLFEGITSETKTPSAASANSPKPTATSTKRPSIQGAGKRIVLDPGHGGKDCGAQGVDGVCEKEVVLSVAKYLSQELTTRGYKVFMTRSKDVFINLRDRTKFANDKEADLFISIHANAVPKDKASKMHGIETYFLSNARSERAKNVAALENKDDIETMNYFSKQSFLNTINSQRMIASNKLAIDIQFGMLRQAREKFEGITDGGVREGPFWVLAGALMPSVLLELGYITHPTEGKRLAQSSYQKLLAQGIADGVDGYFEKNF</sequence>
<reference evidence="6 7" key="1">
    <citation type="journal article" date="2003" name="Proc. Natl. Acad. Sci. U.S.A.">
        <title>Complete genome sequence and analysis of Wolinella succinogenes.</title>
        <authorList>
            <person name="Baar C."/>
            <person name="Eppinger M."/>
            <person name="Raddatz G."/>
            <person name="Simon JM."/>
            <person name="Lanz C."/>
            <person name="Klimmek O."/>
            <person name="Nandakumar R."/>
            <person name="Gross R."/>
            <person name="Rosinus A."/>
            <person name="Keller H."/>
            <person name="Jagtap P."/>
            <person name="Linke B."/>
            <person name="Meyer F."/>
            <person name="Lederer H."/>
            <person name="Schuster S.C."/>
        </authorList>
    </citation>
    <scope>NUCLEOTIDE SEQUENCE [LARGE SCALE GENOMIC DNA]</scope>
    <source>
        <strain evidence="7">ATCC 29543 / DSM 1740 / CCUG 13145 / JCM 31913 / LMG 7466 / NCTC 11488 / FDC 602W</strain>
    </source>
</reference>
<comment type="catalytic activity">
    <reaction evidence="1">
        <text>Hydrolyzes the link between N-acetylmuramoyl residues and L-amino acid residues in certain cell-wall glycopeptides.</text>
        <dbReference type="EC" id="3.5.1.28"/>
    </reaction>
</comment>
<dbReference type="STRING" id="273121.WS0243"/>
<name>Q7MAH5_WOLSU</name>
<feature type="compositionally biased region" description="Polar residues" evidence="4">
    <location>
        <begin position="147"/>
        <end position="167"/>
    </location>
</feature>
<dbReference type="GO" id="GO:0009253">
    <property type="term" value="P:peptidoglycan catabolic process"/>
    <property type="evidence" value="ECO:0007669"/>
    <property type="project" value="InterPro"/>
</dbReference>
<protein>
    <recommendedName>
        <fullName evidence="2">N-acetylmuramoyl-L-alanine amidase</fullName>
        <ecNumber evidence="2">3.5.1.28</ecNumber>
    </recommendedName>
</protein>
<keyword evidence="7" id="KW-1185">Reference proteome</keyword>
<accession>Q7MAH5</accession>
<dbReference type="InterPro" id="IPR050695">
    <property type="entry name" value="N-acetylmuramoyl_amidase_3"/>
</dbReference>
<dbReference type="PANTHER" id="PTHR30404">
    <property type="entry name" value="N-ACETYLMURAMOYL-L-ALANINE AMIDASE"/>
    <property type="match status" value="1"/>
</dbReference>
<dbReference type="HOGENOM" id="CLU_014322_11_1_7"/>
<dbReference type="Pfam" id="PF01520">
    <property type="entry name" value="Amidase_3"/>
    <property type="match status" value="1"/>
</dbReference>